<feature type="region of interest" description="Disordered" evidence="5">
    <location>
        <begin position="1"/>
        <end position="35"/>
    </location>
</feature>
<dbReference type="PANTHER" id="PTHR21539">
    <property type="entry name" value="SAGA-ASSOCIATED FACTOR 29"/>
    <property type="match status" value="1"/>
</dbReference>
<dbReference type="GO" id="GO:0005634">
    <property type="term" value="C:nucleus"/>
    <property type="evidence" value="ECO:0007669"/>
    <property type="project" value="UniProtKB-SubCell"/>
</dbReference>
<reference evidence="7" key="1">
    <citation type="submission" date="2022-01" db="EMBL/GenBank/DDBJ databases">
        <title>Genome Sequence Resource for Two Populations of Ditylenchus destructor, the Migratory Endoparasitic Phytonematode.</title>
        <authorList>
            <person name="Zhang H."/>
            <person name="Lin R."/>
            <person name="Xie B."/>
        </authorList>
    </citation>
    <scope>NUCLEOTIDE SEQUENCE</scope>
    <source>
        <strain evidence="7">BazhouSP</strain>
    </source>
</reference>
<proteinExistence type="predicted"/>
<comment type="subcellular location">
    <subcellularLocation>
        <location evidence="1">Nucleus</location>
    </subcellularLocation>
</comment>
<protein>
    <submittedName>
        <fullName evidence="7">SGF29 tudor-like domain-containing protein</fullName>
    </submittedName>
</protein>
<feature type="region of interest" description="Disordered" evidence="5">
    <location>
        <begin position="57"/>
        <end position="88"/>
    </location>
</feature>
<accession>A0AAD4QU75</accession>
<name>A0AAD4QU75_9BILA</name>
<dbReference type="InterPro" id="IPR037802">
    <property type="entry name" value="SGF29"/>
</dbReference>
<dbReference type="InterPro" id="IPR010750">
    <property type="entry name" value="SGF29_tudor-like_dom"/>
</dbReference>
<dbReference type="PANTHER" id="PTHR21539:SF0">
    <property type="entry name" value="SAGA-ASSOCIATED FACTOR 29"/>
    <property type="match status" value="1"/>
</dbReference>
<evidence type="ECO:0000256" key="5">
    <source>
        <dbReference type="SAM" id="MobiDB-lite"/>
    </source>
</evidence>
<organism evidence="7 8">
    <name type="scientific">Ditylenchus destructor</name>
    <dbReference type="NCBI Taxonomy" id="166010"/>
    <lineage>
        <taxon>Eukaryota</taxon>
        <taxon>Metazoa</taxon>
        <taxon>Ecdysozoa</taxon>
        <taxon>Nematoda</taxon>
        <taxon>Chromadorea</taxon>
        <taxon>Rhabditida</taxon>
        <taxon>Tylenchina</taxon>
        <taxon>Tylenchomorpha</taxon>
        <taxon>Sphaerularioidea</taxon>
        <taxon>Anguinidae</taxon>
        <taxon>Anguininae</taxon>
        <taxon>Ditylenchus</taxon>
    </lineage>
</organism>
<keyword evidence="2" id="KW-0805">Transcription regulation</keyword>
<dbReference type="AlphaFoldDB" id="A0AAD4QU75"/>
<evidence type="ECO:0000313" key="8">
    <source>
        <dbReference type="Proteomes" id="UP001201812"/>
    </source>
</evidence>
<dbReference type="Gene3D" id="2.30.30.140">
    <property type="match status" value="2"/>
</dbReference>
<evidence type="ECO:0000259" key="6">
    <source>
        <dbReference type="PROSITE" id="PS51518"/>
    </source>
</evidence>
<comment type="caution">
    <text evidence="7">The sequence shown here is derived from an EMBL/GenBank/DDBJ whole genome shotgun (WGS) entry which is preliminary data.</text>
</comment>
<feature type="domain" description="SGF29 C-terminal" evidence="6">
    <location>
        <begin position="171"/>
        <end position="310"/>
    </location>
</feature>
<gene>
    <name evidence="7" type="ORF">DdX_19430</name>
</gene>
<dbReference type="PROSITE" id="PS51518">
    <property type="entry name" value="SGF29_C"/>
    <property type="match status" value="1"/>
</dbReference>
<sequence>MRRRSRRINPTSPNGEKKEDEDEMRAANEALLEKMKEDEEEIRAVNKALLEKYHELPAKHDETTESVKAAQAQIEGLPDDSKTRTQSKENKLAVYKTAQEHCATERTALQGILDELERLRKLRFEQKRRNLTSRGSLMTLLVEHASSLPLFTGNVEGPIPSLVGAIPLSPEDPIGAKDDLVAAYGAGEEDVWLLAEIVEAESLSSYKVRDIEDVTSLKNYSIPRDRLIALPHYRADPRRHADALFPKDAVVLALFPRTTCFYKAIVDTPPAGPNDEYFIAFEDERSQTGYSPPVRVVQMFVITFKEKPKKTNRRKSAK</sequence>
<keyword evidence="3" id="KW-0804">Transcription</keyword>
<dbReference type="EMBL" id="JAKKPZ010000379">
    <property type="protein sequence ID" value="KAI1695714.1"/>
    <property type="molecule type" value="Genomic_DNA"/>
</dbReference>
<keyword evidence="8" id="KW-1185">Reference proteome</keyword>
<dbReference type="InterPro" id="IPR047287">
    <property type="entry name" value="Tudor_SGF29_rpt2"/>
</dbReference>
<dbReference type="GO" id="GO:0000124">
    <property type="term" value="C:SAGA complex"/>
    <property type="evidence" value="ECO:0007669"/>
    <property type="project" value="InterPro"/>
</dbReference>
<feature type="compositionally biased region" description="Basic and acidic residues" evidence="5">
    <location>
        <begin position="79"/>
        <end position="88"/>
    </location>
</feature>
<evidence type="ECO:0000313" key="7">
    <source>
        <dbReference type="EMBL" id="KAI1695714.1"/>
    </source>
</evidence>
<evidence type="ECO:0000256" key="3">
    <source>
        <dbReference type="ARBA" id="ARBA00023163"/>
    </source>
</evidence>
<dbReference type="Proteomes" id="UP001201812">
    <property type="component" value="Unassembled WGS sequence"/>
</dbReference>
<evidence type="ECO:0000256" key="2">
    <source>
        <dbReference type="ARBA" id="ARBA00023015"/>
    </source>
</evidence>
<evidence type="ECO:0000256" key="1">
    <source>
        <dbReference type="ARBA" id="ARBA00004123"/>
    </source>
</evidence>
<dbReference type="CDD" id="cd20394">
    <property type="entry name" value="Tudor_SGF29_rpt2"/>
    <property type="match status" value="1"/>
</dbReference>
<evidence type="ECO:0000256" key="4">
    <source>
        <dbReference type="ARBA" id="ARBA00023242"/>
    </source>
</evidence>
<keyword evidence="4" id="KW-0539">Nucleus</keyword>
<dbReference type="Pfam" id="PF07039">
    <property type="entry name" value="SGF29_Tudor"/>
    <property type="match status" value="1"/>
</dbReference>